<evidence type="ECO:0000256" key="3">
    <source>
        <dbReference type="ARBA" id="ARBA00007073"/>
    </source>
</evidence>
<keyword evidence="4" id="KW-0963">Cytoplasm</keyword>
<dbReference type="Gene3D" id="3.30.310.50">
    <property type="entry name" value="Alpha-D-phosphohexomutase, C-terminal domain"/>
    <property type="match status" value="1"/>
</dbReference>
<dbReference type="STRING" id="37003.ENSKMAP00000011748"/>
<evidence type="ECO:0000256" key="10">
    <source>
        <dbReference type="SAM" id="MobiDB-lite"/>
    </source>
</evidence>
<comment type="function">
    <text evidence="7">Component of the EKC/KEOPS complex that is required for the formation of a threonylcarbamoyl group on adenosine at position 37 (t(6)A37) in tRNAs that read codons beginning with adenine. The complex is probably involved in the transfer of the threonylcarbamoyl moiety of threonylcarbamoyl-AMP (TC-AMP) to the N6 group of A37. LAGE3 functions as a dimerization module for the complex.</text>
</comment>
<evidence type="ECO:0000256" key="1">
    <source>
        <dbReference type="ARBA" id="ARBA00004123"/>
    </source>
</evidence>
<evidence type="ECO:0000256" key="8">
    <source>
        <dbReference type="ARBA" id="ARBA00062157"/>
    </source>
</evidence>
<reference evidence="11" key="2">
    <citation type="submission" date="2025-09" db="UniProtKB">
        <authorList>
            <consortium name="Ensembl"/>
        </authorList>
    </citation>
    <scope>IDENTIFICATION</scope>
</reference>
<dbReference type="GO" id="GO:0005737">
    <property type="term" value="C:cytoplasm"/>
    <property type="evidence" value="ECO:0007669"/>
    <property type="project" value="UniProtKB-SubCell"/>
</dbReference>
<proteinExistence type="inferred from homology"/>
<evidence type="ECO:0000256" key="4">
    <source>
        <dbReference type="ARBA" id="ARBA00022490"/>
    </source>
</evidence>
<dbReference type="FunFam" id="3.30.310.50:FF:000005">
    <property type="entry name" value="L antigen family member 3"/>
    <property type="match status" value="1"/>
</dbReference>
<dbReference type="Proteomes" id="UP000264800">
    <property type="component" value="Unplaced"/>
</dbReference>
<feature type="compositionally biased region" description="Low complexity" evidence="10">
    <location>
        <begin position="26"/>
        <end position="56"/>
    </location>
</feature>
<dbReference type="Ensembl" id="ENSKMAT00000011927.1">
    <property type="protein sequence ID" value="ENSKMAP00000011748.1"/>
    <property type="gene ID" value="ENSKMAG00000008833.1"/>
</dbReference>
<reference evidence="11" key="1">
    <citation type="submission" date="2025-08" db="UniProtKB">
        <authorList>
            <consortium name="Ensembl"/>
        </authorList>
    </citation>
    <scope>IDENTIFICATION</scope>
</reference>
<dbReference type="PANTHER" id="PTHR31283">
    <property type="entry name" value="EKC/KEOPS COMPLEX SUBUNIT PCC1 FAMILY MEMBER"/>
    <property type="match status" value="1"/>
</dbReference>
<keyword evidence="5" id="KW-0819">tRNA processing</keyword>
<evidence type="ECO:0000256" key="9">
    <source>
        <dbReference type="ARBA" id="ARBA00076355"/>
    </source>
</evidence>
<dbReference type="GO" id="GO:0070525">
    <property type="term" value="P:tRNA threonylcarbamoyladenosine metabolic process"/>
    <property type="evidence" value="ECO:0007669"/>
    <property type="project" value="TreeGrafter"/>
</dbReference>
<protein>
    <recommendedName>
        <fullName evidence="9">L antigen family member 3</fullName>
    </recommendedName>
</protein>
<comment type="subunit">
    <text evidence="8">Component of the EKC/KEOPS complex composed of at least GON7, TP53RK, TPRKB, OSGEP and LAGE3; the whole complex dimerizes.</text>
</comment>
<dbReference type="GeneTree" id="ENSGT00410000025802"/>
<evidence type="ECO:0000313" key="12">
    <source>
        <dbReference type="Proteomes" id="UP000264800"/>
    </source>
</evidence>
<keyword evidence="12" id="KW-1185">Reference proteome</keyword>
<evidence type="ECO:0000256" key="5">
    <source>
        <dbReference type="ARBA" id="ARBA00022694"/>
    </source>
</evidence>
<dbReference type="GO" id="GO:0005634">
    <property type="term" value="C:nucleus"/>
    <property type="evidence" value="ECO:0007669"/>
    <property type="project" value="UniProtKB-SubCell"/>
</dbReference>
<comment type="subcellular location">
    <subcellularLocation>
        <location evidence="2">Cytoplasm</location>
    </subcellularLocation>
    <subcellularLocation>
        <location evidence="1">Nucleus</location>
    </subcellularLocation>
</comment>
<evidence type="ECO:0000256" key="7">
    <source>
        <dbReference type="ARBA" id="ARBA00053047"/>
    </source>
</evidence>
<dbReference type="PANTHER" id="PTHR31283:SF5">
    <property type="entry name" value="EKC_KEOPS COMPLEX SUBUNIT LAGE3"/>
    <property type="match status" value="1"/>
</dbReference>
<accession>A0A3Q3A5R7</accession>
<keyword evidence="6" id="KW-0539">Nucleus</keyword>
<dbReference type="Pfam" id="PF09341">
    <property type="entry name" value="Pcc1"/>
    <property type="match status" value="1"/>
</dbReference>
<dbReference type="InterPro" id="IPR015419">
    <property type="entry name" value="CTAG/Pcc1"/>
</dbReference>
<feature type="region of interest" description="Disordered" evidence="10">
    <location>
        <begin position="1"/>
        <end position="56"/>
    </location>
</feature>
<dbReference type="AlphaFoldDB" id="A0A3Q3A5R7"/>
<name>A0A3Q3A5R7_KRYMA</name>
<evidence type="ECO:0000256" key="6">
    <source>
        <dbReference type="ARBA" id="ARBA00023242"/>
    </source>
</evidence>
<comment type="similarity">
    <text evidence="3">Belongs to the CTAG/PCC1 family.</text>
</comment>
<dbReference type="GO" id="GO:0000408">
    <property type="term" value="C:EKC/KEOPS complex"/>
    <property type="evidence" value="ECO:0007669"/>
    <property type="project" value="TreeGrafter"/>
</dbReference>
<organism evidence="11 12">
    <name type="scientific">Kryptolebias marmoratus</name>
    <name type="common">Mangrove killifish</name>
    <name type="synonym">Rivulus marmoratus</name>
    <dbReference type="NCBI Taxonomy" id="37003"/>
    <lineage>
        <taxon>Eukaryota</taxon>
        <taxon>Metazoa</taxon>
        <taxon>Chordata</taxon>
        <taxon>Craniata</taxon>
        <taxon>Vertebrata</taxon>
        <taxon>Euteleostomi</taxon>
        <taxon>Actinopterygii</taxon>
        <taxon>Neopterygii</taxon>
        <taxon>Teleostei</taxon>
        <taxon>Neoteleostei</taxon>
        <taxon>Acanthomorphata</taxon>
        <taxon>Ovalentaria</taxon>
        <taxon>Atherinomorphae</taxon>
        <taxon>Cyprinodontiformes</taxon>
        <taxon>Rivulidae</taxon>
        <taxon>Kryptolebias</taxon>
    </lineage>
</organism>
<dbReference type="GO" id="GO:0008033">
    <property type="term" value="P:tRNA processing"/>
    <property type="evidence" value="ECO:0007669"/>
    <property type="project" value="UniProtKB-KW"/>
</dbReference>
<sequence length="141" mass="14699">ATRLGACPAPPAAAGSDRPWRPAPAPARRSARPSAGAPRSSAAGPAAGPAACRRSSARPWASLDVPFPSSREATIALRSLSPDREPRRGGISKHLSVSGSTLSVRWSADEARILRVSVNSFLDHLSLVIETMEMFGPPVAL</sequence>
<evidence type="ECO:0000313" key="11">
    <source>
        <dbReference type="Ensembl" id="ENSKMAP00000011748.1"/>
    </source>
</evidence>
<evidence type="ECO:0000256" key="2">
    <source>
        <dbReference type="ARBA" id="ARBA00004496"/>
    </source>
</evidence>